<reference evidence="1" key="1">
    <citation type="submission" date="2023-06" db="EMBL/GenBank/DDBJ databases">
        <authorList>
            <person name="Kurt Z."/>
        </authorList>
    </citation>
    <scope>NUCLEOTIDE SEQUENCE</scope>
</reference>
<name>A0AA86RHC3_9EUKA</name>
<dbReference type="Proteomes" id="UP001642409">
    <property type="component" value="Unassembled WGS sequence"/>
</dbReference>
<comment type="caution">
    <text evidence="1">The sequence shown here is derived from an EMBL/GenBank/DDBJ whole genome shotgun (WGS) entry which is preliminary data.</text>
</comment>
<evidence type="ECO:0000313" key="1">
    <source>
        <dbReference type="EMBL" id="CAI9974331.1"/>
    </source>
</evidence>
<protein>
    <submittedName>
        <fullName evidence="2">Hypothetical_protein</fullName>
    </submittedName>
</protein>
<sequence length="104" mass="12408">MIAQKQNLMKIAKLMTPMLKTMRNFDLSQVQRHLIYIYDIYNIIVVLMGRHSQQSKTVKQPSLSTLKFNNRDLFVAKNRRDDGFQSKWDTLSRPQHRLFLINQI</sequence>
<dbReference type="AlphaFoldDB" id="A0AA86RHC3"/>
<evidence type="ECO:0000313" key="2">
    <source>
        <dbReference type="EMBL" id="CAL6067552.1"/>
    </source>
</evidence>
<gene>
    <name evidence="2" type="ORF">HINF_LOCUS53078</name>
    <name evidence="1" type="ORF">HINF_LOCUS61976</name>
</gene>
<accession>A0AA86RHC3</accession>
<proteinExistence type="predicted"/>
<keyword evidence="3" id="KW-1185">Reference proteome</keyword>
<organism evidence="1">
    <name type="scientific">Hexamita inflata</name>
    <dbReference type="NCBI Taxonomy" id="28002"/>
    <lineage>
        <taxon>Eukaryota</taxon>
        <taxon>Metamonada</taxon>
        <taxon>Diplomonadida</taxon>
        <taxon>Hexamitidae</taxon>
        <taxon>Hexamitinae</taxon>
        <taxon>Hexamita</taxon>
    </lineage>
</organism>
<dbReference type="EMBL" id="CAXDID020000268">
    <property type="protein sequence ID" value="CAL6067552.1"/>
    <property type="molecule type" value="Genomic_DNA"/>
</dbReference>
<dbReference type="EMBL" id="CATOUU010001142">
    <property type="protein sequence ID" value="CAI9974331.1"/>
    <property type="molecule type" value="Genomic_DNA"/>
</dbReference>
<evidence type="ECO:0000313" key="3">
    <source>
        <dbReference type="Proteomes" id="UP001642409"/>
    </source>
</evidence>
<reference evidence="2 3" key="2">
    <citation type="submission" date="2024-07" db="EMBL/GenBank/DDBJ databases">
        <authorList>
            <person name="Akdeniz Z."/>
        </authorList>
    </citation>
    <scope>NUCLEOTIDE SEQUENCE [LARGE SCALE GENOMIC DNA]</scope>
</reference>